<evidence type="ECO:0000256" key="1">
    <source>
        <dbReference type="SAM" id="SignalP"/>
    </source>
</evidence>
<dbReference type="EMBL" id="JAHLFV010000114">
    <property type="protein sequence ID" value="MBU3849853.1"/>
    <property type="molecule type" value="Genomic_DNA"/>
</dbReference>
<keyword evidence="1" id="KW-0732">Signal</keyword>
<proteinExistence type="predicted"/>
<evidence type="ECO:0008006" key="4">
    <source>
        <dbReference type="Google" id="ProtNLM"/>
    </source>
</evidence>
<gene>
    <name evidence="2" type="ORF">IAA16_04740</name>
</gene>
<name>A0A9E2L321_9SPIR</name>
<accession>A0A9E2L321</accession>
<sequence>MKKISKFIIALFISLNMVAFSFSAGTPVFDVSNLLTAIDQLYSSYDMVMNTLKQIEQGYQQFQFYLEQAKSWDLENISWDGDLDFRDEIKSVTNRVNKQITNIRKIEEIFTTKQYSAGGMTFTVADLVGAGDRDRDLLDVMRNVGNEMKNSWDQAAEALVNELSEDQKRAIWQKYGISPINFTYMQQKKQILQNVADQFIAYATAESETLEAQAEADVAVADAVVQEATNGGEHTEKELMQQNLVLSRELIKNISDLKLAVRQAAGQTALQQALTDEKEMQEQQAAAALMMETVDREMRDSMF</sequence>
<feature type="chain" id="PRO_5038693718" description="P-type conjugative transfer protein TrbJ" evidence="1">
    <location>
        <begin position="25"/>
        <end position="303"/>
    </location>
</feature>
<organism evidence="2 3">
    <name type="scientific">Candidatus Treponema excrementipullorum</name>
    <dbReference type="NCBI Taxonomy" id="2838768"/>
    <lineage>
        <taxon>Bacteria</taxon>
        <taxon>Pseudomonadati</taxon>
        <taxon>Spirochaetota</taxon>
        <taxon>Spirochaetia</taxon>
        <taxon>Spirochaetales</taxon>
        <taxon>Treponemataceae</taxon>
        <taxon>Treponema</taxon>
    </lineage>
</organism>
<reference evidence="2" key="1">
    <citation type="journal article" date="2021" name="PeerJ">
        <title>Extensive microbial diversity within the chicken gut microbiome revealed by metagenomics and culture.</title>
        <authorList>
            <person name="Gilroy R."/>
            <person name="Ravi A."/>
            <person name="Getino M."/>
            <person name="Pursley I."/>
            <person name="Horton D.L."/>
            <person name="Alikhan N.F."/>
            <person name="Baker D."/>
            <person name="Gharbi K."/>
            <person name="Hall N."/>
            <person name="Watson M."/>
            <person name="Adriaenssens E.M."/>
            <person name="Foster-Nyarko E."/>
            <person name="Jarju S."/>
            <person name="Secka A."/>
            <person name="Antonio M."/>
            <person name="Oren A."/>
            <person name="Chaudhuri R.R."/>
            <person name="La Ragione R."/>
            <person name="Hildebrand F."/>
            <person name="Pallen M.J."/>
        </authorList>
    </citation>
    <scope>NUCLEOTIDE SEQUENCE</scope>
    <source>
        <strain evidence="2">Gambia15-2214</strain>
    </source>
</reference>
<dbReference type="AlphaFoldDB" id="A0A9E2L321"/>
<evidence type="ECO:0000313" key="2">
    <source>
        <dbReference type="EMBL" id="MBU3849853.1"/>
    </source>
</evidence>
<reference evidence="2" key="2">
    <citation type="submission" date="2021-04" db="EMBL/GenBank/DDBJ databases">
        <authorList>
            <person name="Gilroy R."/>
        </authorList>
    </citation>
    <scope>NUCLEOTIDE SEQUENCE</scope>
    <source>
        <strain evidence="2">Gambia15-2214</strain>
    </source>
</reference>
<comment type="caution">
    <text evidence="2">The sequence shown here is derived from an EMBL/GenBank/DDBJ whole genome shotgun (WGS) entry which is preliminary data.</text>
</comment>
<feature type="signal peptide" evidence="1">
    <location>
        <begin position="1"/>
        <end position="24"/>
    </location>
</feature>
<protein>
    <recommendedName>
        <fullName evidence="4">P-type conjugative transfer protein TrbJ</fullName>
    </recommendedName>
</protein>
<dbReference type="Proteomes" id="UP000823914">
    <property type="component" value="Unassembled WGS sequence"/>
</dbReference>
<evidence type="ECO:0000313" key="3">
    <source>
        <dbReference type="Proteomes" id="UP000823914"/>
    </source>
</evidence>